<dbReference type="SUPFAM" id="SSF51717">
    <property type="entry name" value="Dihydropteroate synthetase-like"/>
    <property type="match status" value="1"/>
</dbReference>
<accession>A0A2T0BSU6</accession>
<organism evidence="2 3">
    <name type="scientific">Clostridium luticellarii</name>
    <dbReference type="NCBI Taxonomy" id="1691940"/>
    <lineage>
        <taxon>Bacteria</taxon>
        <taxon>Bacillati</taxon>
        <taxon>Bacillota</taxon>
        <taxon>Clostridia</taxon>
        <taxon>Eubacteriales</taxon>
        <taxon>Clostridiaceae</taxon>
        <taxon>Clostridium</taxon>
    </lineage>
</organism>
<dbReference type="InterPro" id="IPR011005">
    <property type="entry name" value="Dihydropteroate_synth-like_sf"/>
</dbReference>
<dbReference type="PANTHER" id="PTHR36214">
    <property type="match status" value="1"/>
</dbReference>
<dbReference type="NCBIfam" id="NF003376">
    <property type="entry name" value="PRK04452.1-2"/>
    <property type="match status" value="1"/>
</dbReference>
<sequence length="314" mass="34081">MFKKPAQKYSGKICEVEIGTGEKAIKLGGEAVLPFYGFDGNTGNPPKVGMEISDVYPEDWIEPLKELYKDVSNDTVKWAKFVEEKYNPDFICLRLVSADPNGDDTSPEDCAKKVKEVVEAIKTPLVVAGTGNHEKDAKLFEKVAQAAEGHNVLLMSAVEDNYKTVAAAGVLAYNNKVVAESAVDINLAKQVNILINQLGIDNEKIVANIGCSAGGYGYEYVISTLDRVKLAALTQNDKTLQVPIITPISFETWKVKESVEPESSTPEWGNQEERGISMEVAAAAGVLTSGSDAVILRHPKSVETVRTFVKELLG</sequence>
<reference evidence="2 3" key="1">
    <citation type="submission" date="2018-03" db="EMBL/GenBank/DDBJ databases">
        <title>Genome sequence of Clostridium luticellarii DSM 29923.</title>
        <authorList>
            <person name="Poehlein A."/>
            <person name="Daniel R."/>
        </authorList>
    </citation>
    <scope>NUCLEOTIDE SEQUENCE [LARGE SCALE GENOMIC DNA]</scope>
    <source>
        <strain evidence="2 3">DSM 29923</strain>
    </source>
</reference>
<dbReference type="Proteomes" id="UP000237798">
    <property type="component" value="Unassembled WGS sequence"/>
</dbReference>
<dbReference type="NCBIfam" id="NF040759">
    <property type="entry name" value="WLP_AcsD"/>
    <property type="match status" value="1"/>
</dbReference>
<feature type="domain" description="CO dehydrogenase/acetyl-CoA synthase delta subunit TIM barrel" evidence="1">
    <location>
        <begin position="15"/>
        <end position="257"/>
    </location>
</feature>
<gene>
    <name evidence="2" type="primary">acsD</name>
    <name evidence="2" type="ORF">CLLU_01490</name>
</gene>
<evidence type="ECO:0000259" key="1">
    <source>
        <dbReference type="Pfam" id="PF03599"/>
    </source>
</evidence>
<dbReference type="InterPro" id="IPR051069">
    <property type="entry name" value="ACDS_complex_subunit"/>
</dbReference>
<dbReference type="EMBL" id="PVXP01000001">
    <property type="protein sequence ID" value="PRR86968.1"/>
    <property type="molecule type" value="Genomic_DNA"/>
</dbReference>
<dbReference type="OrthoDB" id="148113at2"/>
<dbReference type="InterPro" id="IPR016041">
    <property type="entry name" value="Ac-CoA_synth_d_su_TIM-brl"/>
</dbReference>
<keyword evidence="3" id="KW-1185">Reference proteome</keyword>
<name>A0A2T0BSU6_9CLOT</name>
<dbReference type="Gene3D" id="3.20.20.20">
    <property type="entry name" value="Dihydropteroate synthase-like"/>
    <property type="match status" value="1"/>
</dbReference>
<dbReference type="RefSeq" id="WP_106007660.1">
    <property type="nucleotide sequence ID" value="NZ_JALCQO010000012.1"/>
</dbReference>
<dbReference type="PANTHER" id="PTHR36214:SF5">
    <property type="entry name" value="ACETYL-COA DECARBONYLASE_SYNTHASE COMPLEX SUBUNIT DELTA"/>
    <property type="match status" value="1"/>
</dbReference>
<dbReference type="Pfam" id="PF03599">
    <property type="entry name" value="CdhD"/>
    <property type="match status" value="1"/>
</dbReference>
<comment type="caution">
    <text evidence="2">The sequence shown here is derived from an EMBL/GenBank/DDBJ whole genome shotgun (WGS) entry which is preliminary data.</text>
</comment>
<proteinExistence type="predicted"/>
<protein>
    <submittedName>
        <fullName evidence="2">Corrinoid/iron-sulfur protein small subunit</fullName>
    </submittedName>
</protein>
<evidence type="ECO:0000313" key="3">
    <source>
        <dbReference type="Proteomes" id="UP000237798"/>
    </source>
</evidence>
<evidence type="ECO:0000313" key="2">
    <source>
        <dbReference type="EMBL" id="PRR86968.1"/>
    </source>
</evidence>
<dbReference type="AlphaFoldDB" id="A0A2T0BSU6"/>